<sequence>MSATGRCSVTDPNAIPRAAHHRRTALAVFGMAVVMLGLAYAAVPLYRVFCRATGYGGTPQVATAAPAARGARTLNVRFDANVAPGLPWKFEPETPEMTVRTGQTVTVFFKVRSTAARDTAANAQYNITPDIGGFYFNKIACFCFDEQHLGPNETAELPVVFFLDPKLEADPTMADVQSLTLSYTFFAAKAGATAAKAAANAAPDATPPRKL</sequence>
<evidence type="ECO:0000256" key="10">
    <source>
        <dbReference type="HAMAP-Rule" id="MF_00155"/>
    </source>
</evidence>
<evidence type="ECO:0000256" key="9">
    <source>
        <dbReference type="ARBA" id="ARBA00023136"/>
    </source>
</evidence>
<keyword evidence="8 10" id="KW-0186">Copper</keyword>
<reference evidence="12 13" key="1">
    <citation type="submission" date="2018-09" db="EMBL/GenBank/DDBJ databases">
        <authorList>
            <person name="Grouzdev D.S."/>
            <person name="Krutkina M.S."/>
        </authorList>
    </citation>
    <scope>NUCLEOTIDE SEQUENCE [LARGE SCALE GENOMIC DNA]</scope>
    <source>
        <strain evidence="12 13">RmlP001</strain>
    </source>
</reference>
<comment type="function">
    <text evidence="1 10">Exerts its effect at some terminal stage of cytochrome c oxidase synthesis, probably by being involved in the insertion of the copper B into subunit I.</text>
</comment>
<keyword evidence="10" id="KW-0997">Cell inner membrane</keyword>
<proteinExistence type="inferred from homology"/>
<dbReference type="GO" id="GO:0008535">
    <property type="term" value="P:respiratory chain complex IV assembly"/>
    <property type="evidence" value="ECO:0007669"/>
    <property type="project" value="UniProtKB-UniRule"/>
</dbReference>
<gene>
    <name evidence="10" type="primary">ctaG</name>
    <name evidence="12" type="ORF">D3272_02625</name>
</gene>
<evidence type="ECO:0000256" key="7">
    <source>
        <dbReference type="ARBA" id="ARBA00022989"/>
    </source>
</evidence>
<comment type="subcellular location">
    <subcellularLocation>
        <location evidence="2 10">Cell inner membrane</location>
        <topology evidence="2 10">Single-pass type II membrane protein</topology>
        <orientation evidence="2 10">Periplasmic side</orientation>
    </subcellularLocation>
</comment>
<dbReference type="OrthoDB" id="9804841at2"/>
<keyword evidence="7 10" id="KW-1133">Transmembrane helix</keyword>
<dbReference type="EMBL" id="QYBC01000002">
    <property type="protein sequence ID" value="RYB06998.1"/>
    <property type="molecule type" value="Genomic_DNA"/>
</dbReference>
<evidence type="ECO:0000313" key="13">
    <source>
        <dbReference type="Proteomes" id="UP000289411"/>
    </source>
</evidence>
<dbReference type="NCBIfam" id="NF003465">
    <property type="entry name" value="PRK05089.1"/>
    <property type="match status" value="1"/>
</dbReference>
<dbReference type="PANTHER" id="PTHR21320">
    <property type="entry name" value="CYTOCHROME C OXIDASE ASSEMBLY PROTEIN COX11-RELATED"/>
    <property type="match status" value="1"/>
</dbReference>
<dbReference type="GO" id="GO:0005886">
    <property type="term" value="C:plasma membrane"/>
    <property type="evidence" value="ECO:0007669"/>
    <property type="project" value="UniProtKB-SubCell"/>
</dbReference>
<reference evidence="12 13" key="2">
    <citation type="submission" date="2019-02" db="EMBL/GenBank/DDBJ databases">
        <title>'Lichenibacterium ramalinii' gen. nov. sp. nov., 'Lichenibacterium minor' gen. nov. sp. nov.</title>
        <authorList>
            <person name="Pankratov T."/>
        </authorList>
    </citation>
    <scope>NUCLEOTIDE SEQUENCE [LARGE SCALE GENOMIC DNA]</scope>
    <source>
        <strain evidence="12 13">RmlP001</strain>
    </source>
</reference>
<name>A0A4V1RJ41_9HYPH</name>
<evidence type="ECO:0000313" key="12">
    <source>
        <dbReference type="EMBL" id="RYB06998.1"/>
    </source>
</evidence>
<dbReference type="AlphaFoldDB" id="A0A4V1RJ41"/>
<keyword evidence="6 10" id="KW-0735">Signal-anchor</keyword>
<comment type="caution">
    <text evidence="12">The sequence shown here is derived from an EMBL/GenBank/DDBJ whole genome shotgun (WGS) entry which is preliminary data.</text>
</comment>
<keyword evidence="13" id="KW-1185">Reference proteome</keyword>
<keyword evidence="9 10" id="KW-0472">Membrane</keyword>
<evidence type="ECO:0000256" key="5">
    <source>
        <dbReference type="ARBA" id="ARBA00022692"/>
    </source>
</evidence>
<dbReference type="InterPro" id="IPR007533">
    <property type="entry name" value="Cyt_c_oxidase_assmbl_CtaG"/>
</dbReference>
<protein>
    <recommendedName>
        <fullName evidence="4 10">Cytochrome c oxidase assembly protein CtaG</fullName>
    </recommendedName>
</protein>
<evidence type="ECO:0000256" key="1">
    <source>
        <dbReference type="ARBA" id="ARBA00004007"/>
    </source>
</evidence>
<organism evidence="12 13">
    <name type="scientific">Lichenibacterium ramalinae</name>
    <dbReference type="NCBI Taxonomy" id="2316527"/>
    <lineage>
        <taxon>Bacteria</taxon>
        <taxon>Pseudomonadati</taxon>
        <taxon>Pseudomonadota</taxon>
        <taxon>Alphaproteobacteria</taxon>
        <taxon>Hyphomicrobiales</taxon>
        <taxon>Lichenihabitantaceae</taxon>
        <taxon>Lichenibacterium</taxon>
    </lineage>
</organism>
<evidence type="ECO:0000256" key="6">
    <source>
        <dbReference type="ARBA" id="ARBA00022968"/>
    </source>
</evidence>
<comment type="similarity">
    <text evidence="3 10">Belongs to the COX11/CtaG family.</text>
</comment>
<feature type="transmembrane region" description="Helical" evidence="11">
    <location>
        <begin position="25"/>
        <end position="43"/>
    </location>
</feature>
<dbReference type="GO" id="GO:0005507">
    <property type="term" value="F:copper ion binding"/>
    <property type="evidence" value="ECO:0007669"/>
    <property type="project" value="InterPro"/>
</dbReference>
<dbReference type="Pfam" id="PF04442">
    <property type="entry name" value="CtaG_Cox11"/>
    <property type="match status" value="1"/>
</dbReference>
<evidence type="ECO:0000256" key="2">
    <source>
        <dbReference type="ARBA" id="ARBA00004382"/>
    </source>
</evidence>
<keyword evidence="10" id="KW-1003">Cell membrane</keyword>
<evidence type="ECO:0000256" key="11">
    <source>
        <dbReference type="SAM" id="Phobius"/>
    </source>
</evidence>
<dbReference type="HAMAP" id="MF_00155">
    <property type="entry name" value="CtaG"/>
    <property type="match status" value="1"/>
</dbReference>
<evidence type="ECO:0000256" key="4">
    <source>
        <dbReference type="ARBA" id="ARBA00015384"/>
    </source>
</evidence>
<dbReference type="PIRSF" id="PIRSF005413">
    <property type="entry name" value="COX11"/>
    <property type="match status" value="1"/>
</dbReference>
<dbReference type="PANTHER" id="PTHR21320:SF3">
    <property type="entry name" value="CYTOCHROME C OXIDASE ASSEMBLY PROTEIN COX11, MITOCHONDRIAL-RELATED"/>
    <property type="match status" value="1"/>
</dbReference>
<dbReference type="InterPro" id="IPR023471">
    <property type="entry name" value="CtaG/Cox11_dom_sf"/>
</dbReference>
<evidence type="ECO:0000256" key="8">
    <source>
        <dbReference type="ARBA" id="ARBA00023008"/>
    </source>
</evidence>
<accession>A0A4V1RJ41</accession>
<dbReference type="FunFam" id="2.60.370.10:FF:000001">
    <property type="entry name" value="COX11 cytochrome c oxidase assembly homolog"/>
    <property type="match status" value="1"/>
</dbReference>
<dbReference type="Gene3D" id="2.60.370.10">
    <property type="entry name" value="Ctag/Cox11"/>
    <property type="match status" value="1"/>
</dbReference>
<keyword evidence="5 10" id="KW-0812">Transmembrane</keyword>
<feature type="topological domain" description="Periplasmic" evidence="10">
    <location>
        <begin position="43"/>
        <end position="211"/>
    </location>
</feature>
<feature type="topological domain" description="Cytoplasmic" evidence="10">
    <location>
        <begin position="1"/>
        <end position="19"/>
    </location>
</feature>
<evidence type="ECO:0000256" key="3">
    <source>
        <dbReference type="ARBA" id="ARBA00009620"/>
    </source>
</evidence>
<dbReference type="SUPFAM" id="SSF110111">
    <property type="entry name" value="Ctag/Cox11"/>
    <property type="match status" value="1"/>
</dbReference>
<dbReference type="Proteomes" id="UP000289411">
    <property type="component" value="Unassembled WGS sequence"/>
</dbReference>